<dbReference type="AlphaFoldDB" id="A0A4Q2RV20"/>
<name>A0A4Q2RV20_9ACTN</name>
<dbReference type="EMBL" id="SDWT01000001">
    <property type="protein sequence ID" value="RYB92897.1"/>
    <property type="molecule type" value="Genomic_DNA"/>
</dbReference>
<dbReference type="SUPFAM" id="SSF48452">
    <property type="entry name" value="TPR-like"/>
    <property type="match status" value="1"/>
</dbReference>
<organism evidence="2 3">
    <name type="scientific">Nocardioides oleivorans</name>
    <dbReference type="NCBI Taxonomy" id="273676"/>
    <lineage>
        <taxon>Bacteria</taxon>
        <taxon>Bacillati</taxon>
        <taxon>Actinomycetota</taxon>
        <taxon>Actinomycetes</taxon>
        <taxon>Propionibacteriales</taxon>
        <taxon>Nocardioidaceae</taxon>
        <taxon>Nocardioides</taxon>
    </lineage>
</organism>
<dbReference type="InterPro" id="IPR038732">
    <property type="entry name" value="HpyO/CreE_NAD-binding"/>
</dbReference>
<protein>
    <submittedName>
        <fullName evidence="2">Lycopene cyclase</fullName>
    </submittedName>
</protein>
<dbReference type="Gene3D" id="3.50.50.60">
    <property type="entry name" value="FAD/NAD(P)-binding domain"/>
    <property type="match status" value="1"/>
</dbReference>
<reference evidence="2 3" key="1">
    <citation type="submission" date="2019-01" db="EMBL/GenBank/DDBJ databases">
        <title>Novel species of Nocardioides.</title>
        <authorList>
            <person name="Liu Q."/>
            <person name="Xin Y.-H."/>
        </authorList>
    </citation>
    <scope>NUCLEOTIDE SEQUENCE [LARGE SCALE GENOMIC DNA]</scope>
    <source>
        <strain evidence="2 3">CGMCC 4.6882</strain>
    </source>
</reference>
<dbReference type="Proteomes" id="UP000294071">
    <property type="component" value="Unassembled WGS sequence"/>
</dbReference>
<sequence length="887" mass="95370">MAPMGTNEGDCRVVVVGAGAGGTLVATHLVTALSSRFRVELVDPAPTTGRGQAYSTTDERHLLNVPASGMSAFPRDPEHFLRWLRNHHDPKFQPHDFAPRAVFGRYIESLLTTATEFPGNARLVRRRAEVVDIAGSGSGFVVDLSDGERLEARAVVLATSSRPGTAWAPAELAADARLIADPWTQPIPEVGDVLMLGSGLTMVDLAISADRPDRTVHVVSRTDAVPQPHVLPTTPPVPPPPGITRTQGLDALRATLDAHVEETVDTTGDWRAAIDGLRPVTAQVWRGLSDADKRRFIGEDARRWDVHRHRMAPATARRFDAIGDAGRMRRHRGTIAGVRADASALQVTLDDGTTLRVAAVVNCTGPSGSIATDPLLSRLAQTGLVRPGPAGLGIDTTDDGRILGTLPDTVPFLAVGSLRKGNLWESTAMPEIREQAYDVARVVSRSMHGESRRRPVDPYGLTLSTGTDAADRYNAALGRLLRLQGGVEEGLAEAVAADEGFVQAHAALALLGHEWGTNTHWAASLRAAHRAAAERHLDDRESSFLDAVTTRLRSDEATGAAALLRHVRLFPRDALAVSVAVPTVAFGGLTSGSQTGELVESLGRSYGDDWWYAGQLAFVRQDQERWSEAEELSSYALSVEPASGHAVHARAHVFYETGDHTAGLAWLDEWIRTRGPEANHRSHFSWHAALHELMQDDVEAVRRRWRRELAPSVVSGSRVVVDSGALLWRGRVTGAWTEDLPVSEVREQAPAEWLSAPTTPFAAMHSAVLLAADGDGAGLTALAAQSAQSQDAVFRDIVAPLCRGLEQVVEERWNAASATLTDVVRTMAPLGGSKAQREVVEDTLVHALAMAGRNAEAAALLDERLSRRSSALDARRRAAVAGTLTRS</sequence>
<dbReference type="InterPro" id="IPR036188">
    <property type="entry name" value="FAD/NAD-bd_sf"/>
</dbReference>
<comment type="caution">
    <text evidence="2">The sequence shown here is derived from an EMBL/GenBank/DDBJ whole genome shotgun (WGS) entry which is preliminary data.</text>
</comment>
<dbReference type="PANTHER" id="PTHR40254:SF1">
    <property type="entry name" value="BLR0577 PROTEIN"/>
    <property type="match status" value="1"/>
</dbReference>
<dbReference type="InterPro" id="IPR011990">
    <property type="entry name" value="TPR-like_helical_dom_sf"/>
</dbReference>
<evidence type="ECO:0000313" key="2">
    <source>
        <dbReference type="EMBL" id="RYB92897.1"/>
    </source>
</evidence>
<evidence type="ECO:0000313" key="3">
    <source>
        <dbReference type="Proteomes" id="UP000294071"/>
    </source>
</evidence>
<gene>
    <name evidence="2" type="ORF">EUA93_00130</name>
</gene>
<feature type="domain" description="FAD-dependent urate hydroxylase HpyO/Asp monooxygenase CreE-like FAD/NAD(P)-binding" evidence="1">
    <location>
        <begin position="14"/>
        <end position="160"/>
    </location>
</feature>
<dbReference type="PRINTS" id="PR00368">
    <property type="entry name" value="FADPNR"/>
</dbReference>
<dbReference type="PANTHER" id="PTHR40254">
    <property type="entry name" value="BLR0577 PROTEIN"/>
    <property type="match status" value="1"/>
</dbReference>
<accession>A0A4Q2RV20</accession>
<dbReference type="Pfam" id="PF13454">
    <property type="entry name" value="NAD_binding_9"/>
    <property type="match status" value="1"/>
</dbReference>
<dbReference type="InterPro" id="IPR052189">
    <property type="entry name" value="L-asp_N-monooxygenase_NS-form"/>
</dbReference>
<dbReference type="OrthoDB" id="101972at2"/>
<dbReference type="RefSeq" id="WP_129397808.1">
    <property type="nucleotide sequence ID" value="NZ_SDWT01000001.1"/>
</dbReference>
<evidence type="ECO:0000259" key="1">
    <source>
        <dbReference type="Pfam" id="PF13454"/>
    </source>
</evidence>
<keyword evidence="3" id="KW-1185">Reference proteome</keyword>
<dbReference type="SUPFAM" id="SSF51905">
    <property type="entry name" value="FAD/NAD(P)-binding domain"/>
    <property type="match status" value="2"/>
</dbReference>
<proteinExistence type="predicted"/>